<proteinExistence type="predicted"/>
<feature type="compositionally biased region" description="Polar residues" evidence="1">
    <location>
        <begin position="91"/>
        <end position="105"/>
    </location>
</feature>
<keyword evidence="4" id="KW-1185">Reference proteome</keyword>
<dbReference type="AlphaFoldDB" id="A0AAV9WZL2"/>
<reference evidence="3 4" key="1">
    <citation type="submission" date="2019-10" db="EMBL/GenBank/DDBJ databases">
        <authorList>
            <person name="Palmer J.M."/>
        </authorList>
    </citation>
    <scope>NUCLEOTIDE SEQUENCE [LARGE SCALE GENOMIC DNA]</scope>
    <source>
        <strain evidence="3 4">TWF694</strain>
    </source>
</reference>
<dbReference type="EMBL" id="JAVHJO010000013">
    <property type="protein sequence ID" value="KAK6530149.1"/>
    <property type="molecule type" value="Genomic_DNA"/>
</dbReference>
<evidence type="ECO:0000259" key="2">
    <source>
        <dbReference type="Pfam" id="PF24483"/>
    </source>
</evidence>
<accession>A0AAV9WZL2</accession>
<evidence type="ECO:0000256" key="1">
    <source>
        <dbReference type="SAM" id="MobiDB-lite"/>
    </source>
</evidence>
<feature type="compositionally biased region" description="Low complexity" evidence="1">
    <location>
        <begin position="52"/>
        <end position="66"/>
    </location>
</feature>
<feature type="region of interest" description="Disordered" evidence="1">
    <location>
        <begin position="1"/>
        <end position="116"/>
    </location>
</feature>
<evidence type="ECO:0000313" key="3">
    <source>
        <dbReference type="EMBL" id="KAK6530149.1"/>
    </source>
</evidence>
<gene>
    <name evidence="3" type="ORF">TWF694_003517</name>
</gene>
<feature type="domain" description="DUF7582" evidence="2">
    <location>
        <begin position="115"/>
        <end position="318"/>
    </location>
</feature>
<dbReference type="InterPro" id="IPR056004">
    <property type="entry name" value="DUF7582"/>
</dbReference>
<protein>
    <recommendedName>
        <fullName evidence="2">DUF7582 domain-containing protein</fullName>
    </recommendedName>
</protein>
<feature type="region of interest" description="Disordered" evidence="1">
    <location>
        <begin position="318"/>
        <end position="344"/>
    </location>
</feature>
<dbReference type="Pfam" id="PF24483">
    <property type="entry name" value="DUF7582"/>
    <property type="match status" value="1"/>
</dbReference>
<sequence length="344" mass="38783">MGPSQSRELGRLRRKNRYQREDQAQDRGLVEPTHQEQQSQVQVQTDLRAETSQMSSFNSGSSSTPYPYSPTPPIFQRVSSSRRSSRLPESYSAQPHDTTIATNRGDNGGGGQAIDTPTLTTALTHVSHRLLRKTKEHHTFIVTGDILFSLFFRCKSFTRGVSIIQTSPLTPKQKEALISAVVKSARKYGIERDDWISNSGEVEMRRGFGMGRGEVDEVVAWSLEQKVVVFSGDGMTLYAVDFLYELKRGLCHLSRELEGAGGEVDVDDVVEVVRRLVAVEGKGRSLRREFVEGRYERLVFSDDAWEMVGREYERRFGEKGLKDGDDNYDEAEREDNASAWTDVS</sequence>
<feature type="compositionally biased region" description="Basic and acidic residues" evidence="1">
    <location>
        <begin position="18"/>
        <end position="29"/>
    </location>
</feature>
<name>A0AAV9WZL2_9PEZI</name>
<feature type="compositionally biased region" description="Low complexity" evidence="1">
    <location>
        <begin position="35"/>
        <end position="44"/>
    </location>
</feature>
<comment type="caution">
    <text evidence="3">The sequence shown here is derived from an EMBL/GenBank/DDBJ whole genome shotgun (WGS) entry which is preliminary data.</text>
</comment>
<evidence type="ECO:0000313" key="4">
    <source>
        <dbReference type="Proteomes" id="UP001365542"/>
    </source>
</evidence>
<dbReference type="Proteomes" id="UP001365542">
    <property type="component" value="Unassembled WGS sequence"/>
</dbReference>
<organism evidence="3 4">
    <name type="scientific">Orbilia ellipsospora</name>
    <dbReference type="NCBI Taxonomy" id="2528407"/>
    <lineage>
        <taxon>Eukaryota</taxon>
        <taxon>Fungi</taxon>
        <taxon>Dikarya</taxon>
        <taxon>Ascomycota</taxon>
        <taxon>Pezizomycotina</taxon>
        <taxon>Orbiliomycetes</taxon>
        <taxon>Orbiliales</taxon>
        <taxon>Orbiliaceae</taxon>
        <taxon>Orbilia</taxon>
    </lineage>
</organism>